<accession>A0A518IXI4</accession>
<keyword evidence="3" id="KW-1185">Reference proteome</keyword>
<organism evidence="2 3">
    <name type="scientific">Rosistilla oblonga</name>
    <dbReference type="NCBI Taxonomy" id="2527990"/>
    <lineage>
        <taxon>Bacteria</taxon>
        <taxon>Pseudomonadati</taxon>
        <taxon>Planctomycetota</taxon>
        <taxon>Planctomycetia</taxon>
        <taxon>Pirellulales</taxon>
        <taxon>Pirellulaceae</taxon>
        <taxon>Rosistilla</taxon>
    </lineage>
</organism>
<keyword evidence="1" id="KW-0732">Signal</keyword>
<dbReference type="AlphaFoldDB" id="A0A518IXI4"/>
<evidence type="ECO:0008006" key="4">
    <source>
        <dbReference type="Google" id="ProtNLM"/>
    </source>
</evidence>
<evidence type="ECO:0000256" key="1">
    <source>
        <dbReference type="SAM" id="SignalP"/>
    </source>
</evidence>
<protein>
    <recommendedName>
        <fullName evidence="4">DUF1571 domain-containing protein</fullName>
    </recommendedName>
</protein>
<dbReference type="EMBL" id="CP036318">
    <property type="protein sequence ID" value="QDV57795.1"/>
    <property type="molecule type" value="Genomic_DNA"/>
</dbReference>
<feature type="chain" id="PRO_5021997841" description="DUF1571 domain-containing protein" evidence="1">
    <location>
        <begin position="26"/>
        <end position="291"/>
    </location>
</feature>
<sequence length="291" mass="33148" precursor="true">MNHSRRQILSMLAAATAGATSSAFAQAPQSKFQEPVFRIAANNSLTPATHPLDEALRIAHEGLQEIRTNISDYTATLVKRELVGNTVGEYEYMFIKVRNRRVEDGRVVVPFSVYLAFLKPATVKGREVIYVEQQNDNKMVAHEGGFKGRFLPTVWLKPEGAFAMRGQKYPLTEIGIENLVLKLIERGEQDRQHKDVKVEFRKNAKINGRDCSVIQVTHPEYRPEFDFSLGQIFIDDQMNIPVRYVAYGWPKTPGQKPEINEEYTYLNVKLNVGLTDADFDPNNPNYSFYSK</sequence>
<feature type="signal peptide" evidence="1">
    <location>
        <begin position="1"/>
        <end position="25"/>
    </location>
</feature>
<evidence type="ECO:0000313" key="3">
    <source>
        <dbReference type="Proteomes" id="UP000316770"/>
    </source>
</evidence>
<dbReference type="InterPro" id="IPR006311">
    <property type="entry name" value="TAT_signal"/>
</dbReference>
<dbReference type="RefSeq" id="WP_145122749.1">
    <property type="nucleotide sequence ID" value="NZ_CP036292.1"/>
</dbReference>
<evidence type="ECO:0000313" key="2">
    <source>
        <dbReference type="EMBL" id="QDV57795.1"/>
    </source>
</evidence>
<dbReference type="OrthoDB" id="5456309at2"/>
<reference evidence="2 3" key="1">
    <citation type="submission" date="2019-02" db="EMBL/GenBank/DDBJ databases">
        <title>Deep-cultivation of Planctomycetes and their phenomic and genomic characterization uncovers novel biology.</title>
        <authorList>
            <person name="Wiegand S."/>
            <person name="Jogler M."/>
            <person name="Boedeker C."/>
            <person name="Pinto D."/>
            <person name="Vollmers J."/>
            <person name="Rivas-Marin E."/>
            <person name="Kohn T."/>
            <person name="Peeters S.H."/>
            <person name="Heuer A."/>
            <person name="Rast P."/>
            <person name="Oberbeckmann S."/>
            <person name="Bunk B."/>
            <person name="Jeske O."/>
            <person name="Meyerdierks A."/>
            <person name="Storesund J.E."/>
            <person name="Kallscheuer N."/>
            <person name="Luecker S."/>
            <person name="Lage O.M."/>
            <person name="Pohl T."/>
            <person name="Merkel B.J."/>
            <person name="Hornburger P."/>
            <person name="Mueller R.-W."/>
            <person name="Bruemmer F."/>
            <person name="Labrenz M."/>
            <person name="Spormann A.M."/>
            <person name="Op den Camp H."/>
            <person name="Overmann J."/>
            <person name="Amann R."/>
            <person name="Jetten M.S.M."/>
            <person name="Mascher T."/>
            <person name="Medema M.H."/>
            <person name="Devos D.P."/>
            <person name="Kaster A.-K."/>
            <person name="Ovreas L."/>
            <person name="Rohde M."/>
            <person name="Galperin M.Y."/>
            <person name="Jogler C."/>
        </authorList>
    </citation>
    <scope>NUCLEOTIDE SEQUENCE [LARGE SCALE GENOMIC DNA]</scope>
    <source>
        <strain evidence="2 3">Mal33</strain>
    </source>
</reference>
<name>A0A518IXI4_9BACT</name>
<proteinExistence type="predicted"/>
<dbReference type="InterPro" id="IPR011465">
    <property type="entry name" value="DUF1571"/>
</dbReference>
<dbReference type="Pfam" id="PF07608">
    <property type="entry name" value="DUF1571"/>
    <property type="match status" value="1"/>
</dbReference>
<dbReference type="Proteomes" id="UP000316770">
    <property type="component" value="Chromosome"/>
</dbReference>
<gene>
    <name evidence="2" type="ORF">Mal33_38100</name>
</gene>
<dbReference type="PROSITE" id="PS51318">
    <property type="entry name" value="TAT"/>
    <property type="match status" value="1"/>
</dbReference>